<dbReference type="InterPro" id="IPR013216">
    <property type="entry name" value="Methyltransf_11"/>
</dbReference>
<evidence type="ECO:0000313" key="3">
    <source>
        <dbReference type="EMBL" id="MFB0845133.1"/>
    </source>
</evidence>
<dbReference type="GO" id="GO:0032259">
    <property type="term" value="P:methylation"/>
    <property type="evidence" value="ECO:0007669"/>
    <property type="project" value="UniProtKB-KW"/>
</dbReference>
<protein>
    <submittedName>
        <fullName evidence="3">Methyltransferase domain-containing protein</fullName>
    </submittedName>
</protein>
<dbReference type="InterPro" id="IPR029063">
    <property type="entry name" value="SAM-dependent_MTases_sf"/>
</dbReference>
<accession>A0ABV4V4X9</accession>
<dbReference type="SMART" id="SM00028">
    <property type="entry name" value="TPR"/>
    <property type="match status" value="2"/>
</dbReference>
<reference evidence="3 4" key="1">
    <citation type="submission" date="2024-09" db="EMBL/GenBank/DDBJ databases">
        <authorList>
            <person name="Makale K.P.P."/>
            <person name="Makhzoum A."/>
            <person name="Rantong G."/>
            <person name="Rahube T.O."/>
        </authorList>
    </citation>
    <scope>NUCLEOTIDE SEQUENCE [LARGE SCALE GENOMIC DNA]</scope>
    <source>
        <strain evidence="3 4">KM_D13</strain>
    </source>
</reference>
<gene>
    <name evidence="3" type="ORF">ACEU3E_23355</name>
</gene>
<dbReference type="Pfam" id="PF08241">
    <property type="entry name" value="Methyltransf_11"/>
    <property type="match status" value="1"/>
</dbReference>
<dbReference type="EMBL" id="JBHDLN010000013">
    <property type="protein sequence ID" value="MFB0845133.1"/>
    <property type="molecule type" value="Genomic_DNA"/>
</dbReference>
<dbReference type="SUPFAM" id="SSF53335">
    <property type="entry name" value="S-adenosyl-L-methionine-dependent methyltransferases"/>
    <property type="match status" value="1"/>
</dbReference>
<evidence type="ECO:0000259" key="2">
    <source>
        <dbReference type="Pfam" id="PF08241"/>
    </source>
</evidence>
<evidence type="ECO:0000256" key="1">
    <source>
        <dbReference type="SAM" id="Coils"/>
    </source>
</evidence>
<dbReference type="Gene3D" id="3.40.50.150">
    <property type="entry name" value="Vaccinia Virus protein VP39"/>
    <property type="match status" value="1"/>
</dbReference>
<feature type="coiled-coil region" evidence="1">
    <location>
        <begin position="679"/>
        <end position="720"/>
    </location>
</feature>
<keyword evidence="1" id="KW-0175">Coiled coil</keyword>
<comment type="caution">
    <text evidence="3">The sequence shown here is derived from an EMBL/GenBank/DDBJ whole genome shotgun (WGS) entry which is preliminary data.</text>
</comment>
<dbReference type="InterPro" id="IPR019734">
    <property type="entry name" value="TPR_rpt"/>
</dbReference>
<dbReference type="RefSeq" id="WP_373955288.1">
    <property type="nucleotide sequence ID" value="NZ_JBHDLN010000013.1"/>
</dbReference>
<dbReference type="Gene3D" id="1.25.40.10">
    <property type="entry name" value="Tetratricopeptide repeat domain"/>
    <property type="match status" value="1"/>
</dbReference>
<sequence length="788" mass="91427">MNDREKKFVCRTKEEAYALADEIIKLCGIEPVLMIGEENNLLAAELVARGLNVQTFDILQNNSLKDLEQVFATVICIGILEQIHTDHLEEFIQQLSRISTRNFIGKVISENGRAYWEKFFFEAGFRKHPLLLHYVGYESFEYESETFTLLFEKIPNKAIETYPLNVLLEERSLHMDMLRETGRRSDAHVARYSKALQFVRPNDVVLDVACGLGYGSAILWDGSLAKQVIGVDNSEYSVNYSNLNYKPNREGIHFIQEDAQLLSFLEPSSVDLVVSMETVEHLEDPEVFFKKIKNLLKPGGRVILSVPNEWVDEDGNDPNPYHLHVFNRESIVNLVKRYFMIEHVFGQVAGGGMKHTDSARSWFESKENEEAEWWIVVGMKNPVVEGSEYKETVLWSMEKNQTLPPIEAYDYKNQYTFPWIQHSLVSIGYRASSEELLHNIANEIMHKAIRNSADYGAALCVLGYNALSKRPIDDVESDHLIQQLEEYLSFNPNTPMEVRWSISCSYLLATMYLKNGKHLMALTTFKKCLEYDHLKYSATLSTKIINACLQIANLYAIQNDLTEARNWWTRTINETEKCMKVSISDWIGDQQEPLTFALKEASFVLDSASQAAYALWLTSDGYFKRPSSFQAIIDFSEMSQKKWFQNQASTFQAYAKTNEELNKWIGKLEESRKWTEEHIKNIESENAKWKENNQELKSWIDELEKSRDWLTEKVDLLEKSVQEKEAIILEQKSWNEELEAGKKWIEENVREKEAIILEQKKWNEELEKGKQWLESKVSELEQLLAKRN</sequence>
<feature type="domain" description="Methyltransferase type 11" evidence="2">
    <location>
        <begin position="206"/>
        <end position="304"/>
    </location>
</feature>
<proteinExistence type="predicted"/>
<keyword evidence="3" id="KW-0489">Methyltransferase</keyword>
<dbReference type="CDD" id="cd02440">
    <property type="entry name" value="AdoMet_MTases"/>
    <property type="match status" value="1"/>
</dbReference>
<organism evidence="3 4">
    <name type="scientific">Paenibacillus oleatilyticus</name>
    <dbReference type="NCBI Taxonomy" id="2594886"/>
    <lineage>
        <taxon>Bacteria</taxon>
        <taxon>Bacillati</taxon>
        <taxon>Bacillota</taxon>
        <taxon>Bacilli</taxon>
        <taxon>Bacillales</taxon>
        <taxon>Paenibacillaceae</taxon>
        <taxon>Paenibacillus</taxon>
    </lineage>
</organism>
<name>A0ABV4V4X9_9BACL</name>
<evidence type="ECO:0000313" key="4">
    <source>
        <dbReference type="Proteomes" id="UP001575622"/>
    </source>
</evidence>
<dbReference type="PANTHER" id="PTHR43861:SF6">
    <property type="entry name" value="METHYLTRANSFERASE TYPE 11"/>
    <property type="match status" value="1"/>
</dbReference>
<dbReference type="InterPro" id="IPR011990">
    <property type="entry name" value="TPR-like_helical_dom_sf"/>
</dbReference>
<dbReference type="Proteomes" id="UP001575622">
    <property type="component" value="Unassembled WGS sequence"/>
</dbReference>
<dbReference type="SUPFAM" id="SSF48452">
    <property type="entry name" value="TPR-like"/>
    <property type="match status" value="1"/>
</dbReference>
<keyword evidence="3" id="KW-0808">Transferase</keyword>
<dbReference type="PANTHER" id="PTHR43861">
    <property type="entry name" value="TRANS-ACONITATE 2-METHYLTRANSFERASE-RELATED"/>
    <property type="match status" value="1"/>
</dbReference>
<dbReference type="GO" id="GO:0008168">
    <property type="term" value="F:methyltransferase activity"/>
    <property type="evidence" value="ECO:0007669"/>
    <property type="project" value="UniProtKB-KW"/>
</dbReference>
<keyword evidence="4" id="KW-1185">Reference proteome</keyword>